<gene>
    <name evidence="2" type="ORF">CEUTPL_LOCUS14049</name>
</gene>
<accession>A0A9N9QT60</accession>
<reference evidence="2" key="1">
    <citation type="submission" date="2022-01" db="EMBL/GenBank/DDBJ databases">
        <authorList>
            <person name="King R."/>
        </authorList>
    </citation>
    <scope>NUCLEOTIDE SEQUENCE</scope>
</reference>
<evidence type="ECO:0000313" key="2">
    <source>
        <dbReference type="EMBL" id="CAG9773662.1"/>
    </source>
</evidence>
<dbReference type="EMBL" id="OU892285">
    <property type="protein sequence ID" value="CAG9773662.1"/>
    <property type="molecule type" value="Genomic_DNA"/>
</dbReference>
<dbReference type="InterPro" id="IPR019180">
    <property type="entry name" value="Oxidoreductase-like_N"/>
</dbReference>
<protein>
    <recommendedName>
        <fullName evidence="1">Oxidoreductase-like domain-containing protein</fullName>
    </recommendedName>
</protein>
<organism evidence="2 3">
    <name type="scientific">Ceutorhynchus assimilis</name>
    <name type="common">cabbage seed weevil</name>
    <dbReference type="NCBI Taxonomy" id="467358"/>
    <lineage>
        <taxon>Eukaryota</taxon>
        <taxon>Metazoa</taxon>
        <taxon>Ecdysozoa</taxon>
        <taxon>Arthropoda</taxon>
        <taxon>Hexapoda</taxon>
        <taxon>Insecta</taxon>
        <taxon>Pterygota</taxon>
        <taxon>Neoptera</taxon>
        <taxon>Endopterygota</taxon>
        <taxon>Coleoptera</taxon>
        <taxon>Polyphaga</taxon>
        <taxon>Cucujiformia</taxon>
        <taxon>Curculionidae</taxon>
        <taxon>Ceutorhynchinae</taxon>
        <taxon>Ceutorhynchus</taxon>
    </lineage>
</organism>
<dbReference type="Pfam" id="PF09791">
    <property type="entry name" value="Oxidored-like"/>
    <property type="match status" value="1"/>
</dbReference>
<sequence length="119" mass="13854">MLPLVNYIQVCRYLNFSSWKRLDNKLKTALSKLYCTTSKHDNEQNPDTHGTKDVVLEAPEEPNTCCMSGCANCVWLEYAEKLTEYYKDGGEKSIREINEKITDSNIKAYLLHELRMRNK</sequence>
<evidence type="ECO:0000313" key="3">
    <source>
        <dbReference type="Proteomes" id="UP001152799"/>
    </source>
</evidence>
<dbReference type="PANTHER" id="PTHR21193">
    <property type="entry name" value="OXIDOREDUCTASE-LIKE DOMAIN-CONTAINING PROTEIN 1"/>
    <property type="match status" value="1"/>
</dbReference>
<evidence type="ECO:0000259" key="1">
    <source>
        <dbReference type="Pfam" id="PF09791"/>
    </source>
</evidence>
<dbReference type="InterPro" id="IPR039251">
    <property type="entry name" value="OXLD1"/>
</dbReference>
<dbReference type="PANTHER" id="PTHR21193:SF3">
    <property type="entry name" value="OXIDOREDUCTASE-LIKE DOMAIN-CONTAINING PROTEIN 1"/>
    <property type="match status" value="1"/>
</dbReference>
<dbReference type="Proteomes" id="UP001152799">
    <property type="component" value="Chromosome 9"/>
</dbReference>
<feature type="domain" description="Oxidoreductase-like" evidence="1">
    <location>
        <begin position="57"/>
        <end position="87"/>
    </location>
</feature>
<dbReference type="OrthoDB" id="10064411at2759"/>
<dbReference type="GO" id="GO:0005739">
    <property type="term" value="C:mitochondrion"/>
    <property type="evidence" value="ECO:0007669"/>
    <property type="project" value="TreeGrafter"/>
</dbReference>
<name>A0A9N9QT60_9CUCU</name>
<dbReference type="AlphaFoldDB" id="A0A9N9QT60"/>
<proteinExistence type="predicted"/>
<keyword evidence="3" id="KW-1185">Reference proteome</keyword>